<dbReference type="AlphaFoldDB" id="A0A6J7HSD8"/>
<evidence type="ECO:0000313" key="3">
    <source>
        <dbReference type="EMBL" id="CAB4922438.1"/>
    </source>
</evidence>
<sequence>MTLYPRAAPTIAKAIPVFPDVASTIVPPGFN</sequence>
<name>A0A6J7HSD8_9ZZZZ</name>
<proteinExistence type="predicted"/>
<organism evidence="3">
    <name type="scientific">freshwater metagenome</name>
    <dbReference type="NCBI Taxonomy" id="449393"/>
    <lineage>
        <taxon>unclassified sequences</taxon>
        <taxon>metagenomes</taxon>
        <taxon>ecological metagenomes</taxon>
    </lineage>
</organism>
<dbReference type="EMBL" id="CAFBMY010000047">
    <property type="protein sequence ID" value="CAB4922438.1"/>
    <property type="molecule type" value="Genomic_DNA"/>
</dbReference>
<gene>
    <name evidence="1" type="ORF">UFOPK2646_01056</name>
    <name evidence="2" type="ORF">UFOPK3241_01310</name>
    <name evidence="3" type="ORF">UFOPK3707_00417</name>
</gene>
<dbReference type="EMBL" id="CAFAZX010000100">
    <property type="protein sequence ID" value="CAB4845272.1"/>
    <property type="molecule type" value="Genomic_DNA"/>
</dbReference>
<protein>
    <submittedName>
        <fullName evidence="3">Unannotated protein</fullName>
    </submittedName>
</protein>
<evidence type="ECO:0000313" key="1">
    <source>
        <dbReference type="EMBL" id="CAB4712660.1"/>
    </source>
</evidence>
<evidence type="ECO:0000313" key="2">
    <source>
        <dbReference type="EMBL" id="CAB4845272.1"/>
    </source>
</evidence>
<reference evidence="3" key="1">
    <citation type="submission" date="2020-05" db="EMBL/GenBank/DDBJ databases">
        <authorList>
            <person name="Chiriac C."/>
            <person name="Salcher M."/>
            <person name="Ghai R."/>
            <person name="Kavagutti S V."/>
        </authorList>
    </citation>
    <scope>NUCLEOTIDE SEQUENCE</scope>
</reference>
<dbReference type="EMBL" id="CAEZYB010000140">
    <property type="protein sequence ID" value="CAB4712660.1"/>
    <property type="molecule type" value="Genomic_DNA"/>
</dbReference>
<accession>A0A6J7HSD8</accession>